<feature type="domain" description="Major facilitator superfamily (MFS) profile" evidence="6">
    <location>
        <begin position="11"/>
        <end position="385"/>
    </location>
</feature>
<proteinExistence type="predicted"/>
<dbReference type="SUPFAM" id="SSF103473">
    <property type="entry name" value="MFS general substrate transporter"/>
    <property type="match status" value="1"/>
</dbReference>
<feature type="transmembrane region" description="Helical" evidence="5">
    <location>
        <begin position="268"/>
        <end position="289"/>
    </location>
</feature>
<feature type="transmembrane region" description="Helical" evidence="5">
    <location>
        <begin position="356"/>
        <end position="379"/>
    </location>
</feature>
<keyword evidence="3 5" id="KW-0472">Membrane</keyword>
<dbReference type="PATRIC" id="fig|1231392.3.peg.2757"/>
<name>K2HJK0_9RHOB</name>
<feature type="transmembrane region" description="Helical" evidence="5">
    <location>
        <begin position="135"/>
        <end position="154"/>
    </location>
</feature>
<dbReference type="GO" id="GO:0022857">
    <property type="term" value="F:transmembrane transporter activity"/>
    <property type="evidence" value="ECO:0007669"/>
    <property type="project" value="InterPro"/>
</dbReference>
<dbReference type="RefSeq" id="WP_007427892.1">
    <property type="nucleotide sequence ID" value="NZ_AMGO01000068.1"/>
</dbReference>
<dbReference type="PROSITE" id="PS50850">
    <property type="entry name" value="MFS"/>
    <property type="match status" value="1"/>
</dbReference>
<feature type="region of interest" description="Disordered" evidence="4">
    <location>
        <begin position="389"/>
        <end position="435"/>
    </location>
</feature>
<feature type="transmembrane region" description="Helical" evidence="5">
    <location>
        <begin position="44"/>
        <end position="63"/>
    </location>
</feature>
<feature type="transmembrane region" description="Helical" evidence="5">
    <location>
        <begin position="166"/>
        <end position="185"/>
    </location>
</feature>
<feature type="transmembrane region" description="Helical" evidence="5">
    <location>
        <begin position="206"/>
        <end position="228"/>
    </location>
</feature>
<dbReference type="InterPro" id="IPR020846">
    <property type="entry name" value="MFS_dom"/>
</dbReference>
<dbReference type="PANTHER" id="PTHR23521:SF3">
    <property type="entry name" value="MFS TRANSPORTER"/>
    <property type="match status" value="1"/>
</dbReference>
<feature type="transmembrane region" description="Helical" evidence="5">
    <location>
        <begin position="327"/>
        <end position="350"/>
    </location>
</feature>
<reference evidence="7 8" key="1">
    <citation type="journal article" date="2012" name="J. Bacteriol.">
        <title>Draft Genome Sequence of Oceaniovalibus guishaninsula JLT2003T.</title>
        <authorList>
            <person name="Tang K."/>
            <person name="Liu K."/>
            <person name="Jiao N."/>
        </authorList>
    </citation>
    <scope>NUCLEOTIDE SEQUENCE [LARGE SCALE GENOMIC DNA]</scope>
    <source>
        <strain evidence="7 8">JLT2003</strain>
    </source>
</reference>
<feature type="transmembrane region" description="Helical" evidence="5">
    <location>
        <begin position="240"/>
        <end position="261"/>
    </location>
</feature>
<evidence type="ECO:0000256" key="1">
    <source>
        <dbReference type="ARBA" id="ARBA00022692"/>
    </source>
</evidence>
<protein>
    <submittedName>
        <fullName evidence="7">Major facilitator superfamily protein</fullName>
    </submittedName>
</protein>
<feature type="transmembrane region" description="Helical" evidence="5">
    <location>
        <begin position="12"/>
        <end position="32"/>
    </location>
</feature>
<evidence type="ECO:0000313" key="8">
    <source>
        <dbReference type="Proteomes" id="UP000006765"/>
    </source>
</evidence>
<dbReference type="PANTHER" id="PTHR23521">
    <property type="entry name" value="TRANSPORTER MFS SUPERFAMILY"/>
    <property type="match status" value="1"/>
</dbReference>
<accession>K2HJK0</accession>
<keyword evidence="8" id="KW-1185">Reference proteome</keyword>
<dbReference type="AlphaFoldDB" id="K2HJK0"/>
<feature type="transmembrane region" description="Helical" evidence="5">
    <location>
        <begin position="75"/>
        <end position="94"/>
    </location>
</feature>
<feature type="compositionally biased region" description="Basic and acidic residues" evidence="4">
    <location>
        <begin position="410"/>
        <end position="425"/>
    </location>
</feature>
<feature type="transmembrane region" description="Helical" evidence="5">
    <location>
        <begin position="295"/>
        <end position="315"/>
    </location>
</feature>
<feature type="transmembrane region" description="Helical" evidence="5">
    <location>
        <begin position="100"/>
        <end position="123"/>
    </location>
</feature>
<sequence length="435" mass="45492">MAHALSSLLRPVGALLGGTIAFNAGNSLLGVVLPLRMEAAGHPVWLTGVVMAAFYLGLALGGLRAKRVILRIGHIRAFAAFAAITAASCLAYGLSPSPLWWMMLRIVGGFCIAGMTTAIESWLNERSANETRGRVLGFYMLTFYLAVAAGQTMVNLAPVGGEGHLMIAAALIGLSLVPVALTRLGEPSLREVRVLDVAALFSVSRTGVAGAGVAGMIVGSFYSLGIVFARQSGFGVPEAALLVSTVVMGGLAFQVPVGLLADRIDRHVLLAGLLLAVGATWGLLSFSIWQGAPYVVTGGLALVFGGAISSLYPLCVAQTFDRMDRRYYVAASGRLLMVYSIGAVIGPVLASAAMSAFGTASFFVLESSIAMAFAIAVLWRARNGRARPTQNRRPFVPFPDGAPVATGLDPRTDPGESDDMTRDMGRNAGFGRRAD</sequence>
<dbReference type="Pfam" id="PF07690">
    <property type="entry name" value="MFS_1"/>
    <property type="match status" value="1"/>
</dbReference>
<organism evidence="7 8">
    <name type="scientific">Oceaniovalibus guishaninsula JLT2003</name>
    <dbReference type="NCBI Taxonomy" id="1231392"/>
    <lineage>
        <taxon>Bacteria</taxon>
        <taxon>Pseudomonadati</taxon>
        <taxon>Pseudomonadota</taxon>
        <taxon>Alphaproteobacteria</taxon>
        <taxon>Rhodobacterales</taxon>
        <taxon>Roseobacteraceae</taxon>
        <taxon>Oceaniovalibus</taxon>
    </lineage>
</organism>
<dbReference type="InterPro" id="IPR011701">
    <property type="entry name" value="MFS"/>
</dbReference>
<evidence type="ECO:0000256" key="5">
    <source>
        <dbReference type="SAM" id="Phobius"/>
    </source>
</evidence>
<evidence type="ECO:0000256" key="4">
    <source>
        <dbReference type="SAM" id="MobiDB-lite"/>
    </source>
</evidence>
<evidence type="ECO:0000313" key="7">
    <source>
        <dbReference type="EMBL" id="EKE43149.1"/>
    </source>
</evidence>
<evidence type="ECO:0000256" key="2">
    <source>
        <dbReference type="ARBA" id="ARBA00022989"/>
    </source>
</evidence>
<dbReference type="eggNOG" id="COG0738">
    <property type="taxonomic scope" value="Bacteria"/>
</dbReference>
<evidence type="ECO:0000259" key="6">
    <source>
        <dbReference type="PROSITE" id="PS50850"/>
    </source>
</evidence>
<dbReference type="CDD" id="cd17477">
    <property type="entry name" value="MFS_YcaD_like"/>
    <property type="match status" value="1"/>
</dbReference>
<dbReference type="EMBL" id="AMGO01000068">
    <property type="protein sequence ID" value="EKE43149.1"/>
    <property type="molecule type" value="Genomic_DNA"/>
</dbReference>
<dbReference type="STRING" id="1231392.OCGS_2740"/>
<dbReference type="Proteomes" id="UP000006765">
    <property type="component" value="Unassembled WGS sequence"/>
</dbReference>
<dbReference type="InterPro" id="IPR036259">
    <property type="entry name" value="MFS_trans_sf"/>
</dbReference>
<evidence type="ECO:0000256" key="3">
    <source>
        <dbReference type="ARBA" id="ARBA00023136"/>
    </source>
</evidence>
<dbReference type="InterPro" id="IPR047200">
    <property type="entry name" value="MFS_YcaD-like"/>
</dbReference>
<comment type="caution">
    <text evidence="7">The sequence shown here is derived from an EMBL/GenBank/DDBJ whole genome shotgun (WGS) entry which is preliminary data.</text>
</comment>
<keyword evidence="2 5" id="KW-1133">Transmembrane helix</keyword>
<dbReference type="GO" id="GO:0005886">
    <property type="term" value="C:plasma membrane"/>
    <property type="evidence" value="ECO:0007669"/>
    <property type="project" value="TreeGrafter"/>
</dbReference>
<gene>
    <name evidence="7" type="ORF">OCGS_2740</name>
</gene>
<keyword evidence="1 5" id="KW-0812">Transmembrane</keyword>
<dbReference type="Gene3D" id="1.20.1250.20">
    <property type="entry name" value="MFS general substrate transporter like domains"/>
    <property type="match status" value="2"/>
</dbReference>
<dbReference type="OrthoDB" id="9810614at2"/>